<evidence type="ECO:0000256" key="3">
    <source>
        <dbReference type="SAM" id="SignalP"/>
    </source>
</evidence>
<organism evidence="5 6">
    <name type="scientific">Pirellulimonas nuda</name>
    <dbReference type="NCBI Taxonomy" id="2528009"/>
    <lineage>
        <taxon>Bacteria</taxon>
        <taxon>Pseudomonadati</taxon>
        <taxon>Planctomycetota</taxon>
        <taxon>Planctomycetia</taxon>
        <taxon>Pirellulales</taxon>
        <taxon>Lacipirellulaceae</taxon>
        <taxon>Pirellulimonas</taxon>
    </lineage>
</organism>
<dbReference type="InterPro" id="IPR050300">
    <property type="entry name" value="GDXG_lipolytic_enzyme"/>
</dbReference>
<dbReference type="GO" id="GO:0106435">
    <property type="term" value="F:carboxylesterase activity"/>
    <property type="evidence" value="ECO:0007669"/>
    <property type="project" value="UniProtKB-EC"/>
</dbReference>
<protein>
    <submittedName>
        <fullName evidence="5">Carboxylesterase NlhH</fullName>
        <ecNumber evidence="5">3.1.1.1</ecNumber>
    </submittedName>
</protein>
<evidence type="ECO:0000256" key="2">
    <source>
        <dbReference type="ARBA" id="ARBA00022801"/>
    </source>
</evidence>
<dbReference type="EC" id="3.1.1.1" evidence="5"/>
<proteinExistence type="inferred from homology"/>
<dbReference type="SUPFAM" id="SSF53474">
    <property type="entry name" value="alpha/beta-Hydrolases"/>
    <property type="match status" value="1"/>
</dbReference>
<dbReference type="GO" id="GO:0004806">
    <property type="term" value="F:triacylglycerol lipase activity"/>
    <property type="evidence" value="ECO:0007669"/>
    <property type="project" value="TreeGrafter"/>
</dbReference>
<dbReference type="PANTHER" id="PTHR48081">
    <property type="entry name" value="AB HYDROLASE SUPERFAMILY PROTEIN C4A8.06C"/>
    <property type="match status" value="1"/>
</dbReference>
<dbReference type="InterPro" id="IPR029058">
    <property type="entry name" value="AB_hydrolase_fold"/>
</dbReference>
<evidence type="ECO:0000259" key="4">
    <source>
        <dbReference type="Pfam" id="PF20434"/>
    </source>
</evidence>
<dbReference type="OrthoDB" id="265201at2"/>
<evidence type="ECO:0000256" key="1">
    <source>
        <dbReference type="ARBA" id="ARBA00010515"/>
    </source>
</evidence>
<dbReference type="KEGG" id="pnd:Pla175_41750"/>
<sequence precursor="true">MRTLPLLLVAIAAAALTRPALSQEAQKPEKNAPAYLQTGAQRKLDFVYKQVLGRELCLDLYYPPGDRDAPCPLVIYTHGGGWAAGSRHGVSKRLFEPLFSRLIEKGFCVATVDYRLWNKGRKTSMRDCVIDCKDAARRLAQQGRSLGVDPQRFFVMGDSAGGQIAQMLTLTSPEVLPGDPELADVSYRVVAGVSWYGPCDFENQDLFNHDDRPDFKDRFGARILRPDSDPGEKTSLYREMSPINYLTKDSPPLLMVQGDQDTTIPVKHALAMQQRAEALGAPVEVVIVKNAGHNWRRVGADIDPPFEAIVDRSARFIEDHR</sequence>
<name>A0A518DH12_9BACT</name>
<feature type="domain" description="BD-FAE-like" evidence="4">
    <location>
        <begin position="58"/>
        <end position="274"/>
    </location>
</feature>
<keyword evidence="3" id="KW-0732">Signal</keyword>
<feature type="signal peptide" evidence="3">
    <location>
        <begin position="1"/>
        <end position="22"/>
    </location>
</feature>
<dbReference type="EMBL" id="CP036291">
    <property type="protein sequence ID" value="QDU90763.1"/>
    <property type="molecule type" value="Genomic_DNA"/>
</dbReference>
<dbReference type="InterPro" id="IPR049492">
    <property type="entry name" value="BD-FAE-like_dom"/>
</dbReference>
<dbReference type="AlphaFoldDB" id="A0A518DH12"/>
<accession>A0A518DH12</accession>
<dbReference type="Gene3D" id="3.40.50.1820">
    <property type="entry name" value="alpha/beta hydrolase"/>
    <property type="match status" value="1"/>
</dbReference>
<reference evidence="5 6" key="1">
    <citation type="submission" date="2019-02" db="EMBL/GenBank/DDBJ databases">
        <title>Deep-cultivation of Planctomycetes and their phenomic and genomic characterization uncovers novel biology.</title>
        <authorList>
            <person name="Wiegand S."/>
            <person name="Jogler M."/>
            <person name="Boedeker C."/>
            <person name="Pinto D."/>
            <person name="Vollmers J."/>
            <person name="Rivas-Marin E."/>
            <person name="Kohn T."/>
            <person name="Peeters S.H."/>
            <person name="Heuer A."/>
            <person name="Rast P."/>
            <person name="Oberbeckmann S."/>
            <person name="Bunk B."/>
            <person name="Jeske O."/>
            <person name="Meyerdierks A."/>
            <person name="Storesund J.E."/>
            <person name="Kallscheuer N."/>
            <person name="Luecker S."/>
            <person name="Lage O.M."/>
            <person name="Pohl T."/>
            <person name="Merkel B.J."/>
            <person name="Hornburger P."/>
            <person name="Mueller R.-W."/>
            <person name="Bruemmer F."/>
            <person name="Labrenz M."/>
            <person name="Spormann A.M."/>
            <person name="Op den Camp H."/>
            <person name="Overmann J."/>
            <person name="Amann R."/>
            <person name="Jetten M.S.M."/>
            <person name="Mascher T."/>
            <person name="Medema M.H."/>
            <person name="Devos D.P."/>
            <person name="Kaster A.-K."/>
            <person name="Ovreas L."/>
            <person name="Rohde M."/>
            <person name="Galperin M.Y."/>
            <person name="Jogler C."/>
        </authorList>
    </citation>
    <scope>NUCLEOTIDE SEQUENCE [LARGE SCALE GENOMIC DNA]</scope>
    <source>
        <strain evidence="5 6">Pla175</strain>
    </source>
</reference>
<dbReference type="RefSeq" id="WP_145289907.1">
    <property type="nucleotide sequence ID" value="NZ_CP036291.1"/>
</dbReference>
<dbReference type="PANTHER" id="PTHR48081:SF30">
    <property type="entry name" value="ACETYL-HYDROLASE LIPR-RELATED"/>
    <property type="match status" value="1"/>
</dbReference>
<gene>
    <name evidence="5" type="primary">nlhH_3</name>
    <name evidence="5" type="ORF">Pla175_41750</name>
</gene>
<keyword evidence="6" id="KW-1185">Reference proteome</keyword>
<evidence type="ECO:0000313" key="6">
    <source>
        <dbReference type="Proteomes" id="UP000317429"/>
    </source>
</evidence>
<dbReference type="Proteomes" id="UP000317429">
    <property type="component" value="Chromosome"/>
</dbReference>
<keyword evidence="2 5" id="KW-0378">Hydrolase</keyword>
<comment type="similarity">
    <text evidence="1">Belongs to the 'GDXG' lipolytic enzyme family.</text>
</comment>
<evidence type="ECO:0000313" key="5">
    <source>
        <dbReference type="EMBL" id="QDU90763.1"/>
    </source>
</evidence>
<dbReference type="Pfam" id="PF20434">
    <property type="entry name" value="BD-FAE"/>
    <property type="match status" value="1"/>
</dbReference>
<feature type="chain" id="PRO_5022003751" evidence="3">
    <location>
        <begin position="23"/>
        <end position="321"/>
    </location>
</feature>